<dbReference type="KEGG" id="bms:BR1257"/>
<reference evidence="1 2" key="1">
    <citation type="journal article" date="2011" name="J. Bacteriol.">
        <title>Revised genome sequence of Brucella suis 1330.</title>
        <authorList>
            <person name="Tae H."/>
            <person name="Shallom S."/>
            <person name="Settlage R."/>
            <person name="Preston D."/>
            <person name="Adams L.G."/>
            <person name="Garner H.R."/>
        </authorList>
    </citation>
    <scope>NUCLEOTIDE SEQUENCE [LARGE SCALE GENOMIC DNA]</scope>
    <source>
        <strain evidence="1 2">1330</strain>
    </source>
</reference>
<evidence type="ECO:0000313" key="2">
    <source>
        <dbReference type="Proteomes" id="UP000007104"/>
    </source>
</evidence>
<dbReference type="EMBL" id="CP002997">
    <property type="protein sequence ID" value="AEM18593.1"/>
    <property type="molecule type" value="Genomic_DNA"/>
</dbReference>
<accession>A0A0H3G3F7</accession>
<dbReference type="HOGENOM" id="CLU_3395455_0_0_5"/>
<dbReference type="KEGG" id="bsi:BS1330_I1253"/>
<dbReference type="Proteomes" id="UP000007104">
    <property type="component" value="Chromosome I"/>
</dbReference>
<evidence type="ECO:0000313" key="1">
    <source>
        <dbReference type="EMBL" id="AEM18593.1"/>
    </source>
</evidence>
<dbReference type="AlphaFoldDB" id="A0A0H3G3F7"/>
<sequence>MLKIKAGGVSRPALMRAGTVRNMKSGDQKNA</sequence>
<proteinExistence type="predicted"/>
<gene>
    <name evidence="1" type="ordered locus">BS1330_I1253</name>
</gene>
<keyword evidence="2" id="KW-1185">Reference proteome</keyword>
<organism evidence="1 2">
    <name type="scientific">Brucella suis biovar 1 (strain 1330)</name>
    <dbReference type="NCBI Taxonomy" id="204722"/>
    <lineage>
        <taxon>Bacteria</taxon>
        <taxon>Pseudomonadati</taxon>
        <taxon>Pseudomonadota</taxon>
        <taxon>Alphaproteobacteria</taxon>
        <taxon>Hyphomicrobiales</taxon>
        <taxon>Brucellaceae</taxon>
        <taxon>Brucella/Ochrobactrum group</taxon>
        <taxon>Brucella</taxon>
    </lineage>
</organism>
<name>A0A0H3G3F7_BRUSU</name>
<protein>
    <submittedName>
        <fullName evidence="1">Uncharacterized protein</fullName>
    </submittedName>
</protein>